<feature type="compositionally biased region" description="Basic and acidic residues" evidence="1">
    <location>
        <begin position="136"/>
        <end position="149"/>
    </location>
</feature>
<reference evidence="2 3" key="1">
    <citation type="submission" date="2023-08" db="EMBL/GenBank/DDBJ databases">
        <authorList>
            <person name="Beyer A.R."/>
            <person name="Cuttino I."/>
            <person name="Clifton D.R."/>
            <person name="Poitier J.S."/>
            <person name="White J."/>
            <person name="Ko C."/>
            <person name="Russell D.A."/>
            <person name="Jacobs-Sera D."/>
            <person name="Hatfull G.F."/>
        </authorList>
    </citation>
    <scope>NUCLEOTIDE SEQUENCE [LARGE SCALE GENOMIC DNA]</scope>
</reference>
<evidence type="ECO:0000313" key="3">
    <source>
        <dbReference type="Proteomes" id="UP001304441"/>
    </source>
</evidence>
<keyword evidence="3" id="KW-1185">Reference proteome</keyword>
<evidence type="ECO:0000313" key="2">
    <source>
        <dbReference type="EMBL" id="WNO25878.1"/>
    </source>
</evidence>
<name>A0AA96KK11_9CAUD</name>
<evidence type="ECO:0000256" key="1">
    <source>
        <dbReference type="SAM" id="MobiDB-lite"/>
    </source>
</evidence>
<accession>A0AA96KK11</accession>
<proteinExistence type="predicted"/>
<dbReference type="Proteomes" id="UP001304441">
    <property type="component" value="Segment"/>
</dbReference>
<protein>
    <submittedName>
        <fullName evidence="2">Uncharacterized protein</fullName>
    </submittedName>
</protein>
<organism evidence="2 3">
    <name type="scientific">Arthrobacter phage Altadena</name>
    <dbReference type="NCBI Taxonomy" id="3059064"/>
    <lineage>
        <taxon>Viruses</taxon>
        <taxon>Duplodnaviria</taxon>
        <taxon>Heunggongvirae</taxon>
        <taxon>Uroviricota</taxon>
        <taxon>Caudoviricetes</taxon>
        <taxon>Berryhillviridae</taxon>
        <taxon>Altadenavirus</taxon>
        <taxon>Altadenavirus altadena</taxon>
    </lineage>
</organism>
<gene>
    <name evidence="2" type="primary">56</name>
    <name evidence="2" type="ORF">SEA_ALTADENA_56</name>
</gene>
<feature type="region of interest" description="Disordered" evidence="1">
    <location>
        <begin position="114"/>
        <end position="157"/>
    </location>
</feature>
<dbReference type="EMBL" id="OR521058">
    <property type="protein sequence ID" value="WNO25878.1"/>
    <property type="molecule type" value="Genomic_DNA"/>
</dbReference>
<sequence>MTETPTSDWVAAYVEAGPEPRDQSVHNTLKELHRALEPDSTDSIVVESFHDPATDGWRLVMHRIPYVAPEPDTAEEIAARRLAVLEEALADPEGRALAEEILRRKKLAEYRKDAGLDADDDHGPAGPPAPLLDLPGSERLRQNRERGLTRGDGPALA</sequence>